<name>A0AAW0D0C5_9AGAR</name>
<dbReference type="InterPro" id="IPR050300">
    <property type="entry name" value="GDXG_lipolytic_enzyme"/>
</dbReference>
<evidence type="ECO:0000256" key="1">
    <source>
        <dbReference type="ARBA" id="ARBA00022801"/>
    </source>
</evidence>
<dbReference type="GO" id="GO:0006508">
    <property type="term" value="P:proteolysis"/>
    <property type="evidence" value="ECO:0007669"/>
    <property type="project" value="InterPro"/>
</dbReference>
<dbReference type="PANTHER" id="PTHR48081:SF3">
    <property type="entry name" value="ALPHA_BETA HYDROLASE FOLD-3 DOMAIN-CONTAINING PROTEIN"/>
    <property type="match status" value="1"/>
</dbReference>
<organism evidence="4 5">
    <name type="scientific">Paramarasmius palmivorus</name>
    <dbReference type="NCBI Taxonomy" id="297713"/>
    <lineage>
        <taxon>Eukaryota</taxon>
        <taxon>Fungi</taxon>
        <taxon>Dikarya</taxon>
        <taxon>Basidiomycota</taxon>
        <taxon>Agaricomycotina</taxon>
        <taxon>Agaricomycetes</taxon>
        <taxon>Agaricomycetidae</taxon>
        <taxon>Agaricales</taxon>
        <taxon>Marasmiineae</taxon>
        <taxon>Marasmiaceae</taxon>
        <taxon>Paramarasmius</taxon>
    </lineage>
</organism>
<evidence type="ECO:0000313" key="4">
    <source>
        <dbReference type="EMBL" id="KAK7045808.1"/>
    </source>
</evidence>
<dbReference type="InterPro" id="IPR029058">
    <property type="entry name" value="AB_hydrolase_fold"/>
</dbReference>
<comment type="caution">
    <text evidence="4">The sequence shown here is derived from an EMBL/GenBank/DDBJ whole genome shotgun (WGS) entry which is preliminary data.</text>
</comment>
<dbReference type="Pfam" id="PF07859">
    <property type="entry name" value="Abhydrolase_3"/>
    <property type="match status" value="1"/>
</dbReference>
<dbReference type="SUPFAM" id="SSF53474">
    <property type="entry name" value="alpha/beta-Hydrolases"/>
    <property type="match status" value="1"/>
</dbReference>
<dbReference type="PANTHER" id="PTHR48081">
    <property type="entry name" value="AB HYDROLASE SUPERFAMILY PROTEIN C4A8.06C"/>
    <property type="match status" value="1"/>
</dbReference>
<sequence length="315" mass="34723">MTSGPKPIKILFKQADGIDIYMDVYVPDSATKEKPAPIILWWHGGGLLQGTRKGVSPHHLRAPSTHNICVISADYRLAPQFRFPAILSDCLDAMKYLSTSAFLEHPQISHRVDPSKVIVSGSSAGGWLSLLCGLGIGFSASGLPNPPKVQGIAAIYPITDLEDPFWKTKQRPVSYMDRVITKEDVEPFIDPKDEGSRCSGAPVDGRRAIFYHYMVQEALEESLLLDTTGIPPTAYSVAPAIRKMKKEDIPPVYVVHGDIDDKVPVSQARDVVAALKDIGVESDYEELPGVNHGYDKEESIQMDRMYAFVKRVFGV</sequence>
<proteinExistence type="predicted"/>
<feature type="domain" description="Peptidase S9 prolyl oligopeptidase catalytic" evidence="2">
    <location>
        <begin position="232"/>
        <end position="314"/>
    </location>
</feature>
<dbReference type="Pfam" id="PF00326">
    <property type="entry name" value="Peptidase_S9"/>
    <property type="match status" value="1"/>
</dbReference>
<dbReference type="Gene3D" id="3.40.50.1820">
    <property type="entry name" value="alpha/beta hydrolase"/>
    <property type="match status" value="1"/>
</dbReference>
<keyword evidence="5" id="KW-1185">Reference proteome</keyword>
<keyword evidence="1" id="KW-0378">Hydrolase</keyword>
<dbReference type="EMBL" id="JAYKXP010000023">
    <property type="protein sequence ID" value="KAK7045808.1"/>
    <property type="molecule type" value="Genomic_DNA"/>
</dbReference>
<dbReference type="InterPro" id="IPR001375">
    <property type="entry name" value="Peptidase_S9_cat"/>
</dbReference>
<evidence type="ECO:0000313" key="5">
    <source>
        <dbReference type="Proteomes" id="UP001383192"/>
    </source>
</evidence>
<feature type="domain" description="Alpha/beta hydrolase fold-3" evidence="3">
    <location>
        <begin position="39"/>
        <end position="186"/>
    </location>
</feature>
<evidence type="ECO:0008006" key="6">
    <source>
        <dbReference type="Google" id="ProtNLM"/>
    </source>
</evidence>
<reference evidence="4 5" key="1">
    <citation type="submission" date="2024-01" db="EMBL/GenBank/DDBJ databases">
        <title>A draft genome for a cacao thread blight-causing isolate of Paramarasmius palmivorus.</title>
        <authorList>
            <person name="Baruah I.K."/>
            <person name="Bukari Y."/>
            <person name="Amoako-Attah I."/>
            <person name="Meinhardt L.W."/>
            <person name="Bailey B.A."/>
            <person name="Cohen S.P."/>
        </authorList>
    </citation>
    <scope>NUCLEOTIDE SEQUENCE [LARGE SCALE GENOMIC DNA]</scope>
    <source>
        <strain evidence="4 5">GH-12</strain>
    </source>
</reference>
<accession>A0AAW0D0C5</accession>
<gene>
    <name evidence="4" type="ORF">VNI00_007212</name>
</gene>
<dbReference type="GO" id="GO:0008236">
    <property type="term" value="F:serine-type peptidase activity"/>
    <property type="evidence" value="ECO:0007669"/>
    <property type="project" value="InterPro"/>
</dbReference>
<dbReference type="AlphaFoldDB" id="A0AAW0D0C5"/>
<dbReference type="InterPro" id="IPR013094">
    <property type="entry name" value="AB_hydrolase_3"/>
</dbReference>
<protein>
    <recommendedName>
        <fullName evidence="6">Alpha/beta-hydrolase</fullName>
    </recommendedName>
</protein>
<evidence type="ECO:0000259" key="2">
    <source>
        <dbReference type="Pfam" id="PF00326"/>
    </source>
</evidence>
<dbReference type="Proteomes" id="UP001383192">
    <property type="component" value="Unassembled WGS sequence"/>
</dbReference>
<evidence type="ECO:0000259" key="3">
    <source>
        <dbReference type="Pfam" id="PF07859"/>
    </source>
</evidence>